<accession>A0A8X6NLF9</accession>
<dbReference type="AlphaFoldDB" id="A0A8X6NLF9"/>
<dbReference type="EMBL" id="BMAW01010815">
    <property type="protein sequence ID" value="GFT20633.1"/>
    <property type="molecule type" value="Genomic_DNA"/>
</dbReference>
<evidence type="ECO:0000313" key="1">
    <source>
        <dbReference type="EMBL" id="GFT20633.1"/>
    </source>
</evidence>
<proteinExistence type="predicted"/>
<name>A0A8X6NLF9_NEPPI</name>
<evidence type="ECO:0000313" key="2">
    <source>
        <dbReference type="Proteomes" id="UP000887013"/>
    </source>
</evidence>
<comment type="caution">
    <text evidence="1">The sequence shown here is derived from an EMBL/GenBank/DDBJ whole genome shotgun (WGS) entry which is preliminary data.</text>
</comment>
<organism evidence="1 2">
    <name type="scientific">Nephila pilipes</name>
    <name type="common">Giant wood spider</name>
    <name type="synonym">Nephila maculata</name>
    <dbReference type="NCBI Taxonomy" id="299642"/>
    <lineage>
        <taxon>Eukaryota</taxon>
        <taxon>Metazoa</taxon>
        <taxon>Ecdysozoa</taxon>
        <taxon>Arthropoda</taxon>
        <taxon>Chelicerata</taxon>
        <taxon>Arachnida</taxon>
        <taxon>Araneae</taxon>
        <taxon>Araneomorphae</taxon>
        <taxon>Entelegynae</taxon>
        <taxon>Araneoidea</taxon>
        <taxon>Nephilidae</taxon>
        <taxon>Nephila</taxon>
    </lineage>
</organism>
<keyword evidence="2" id="KW-1185">Reference proteome</keyword>
<gene>
    <name evidence="1" type="ORF">NPIL_394231</name>
</gene>
<feature type="non-terminal residue" evidence="1">
    <location>
        <position position="1"/>
    </location>
</feature>
<dbReference type="Proteomes" id="UP000887013">
    <property type="component" value="Unassembled WGS sequence"/>
</dbReference>
<reference evidence="1" key="1">
    <citation type="submission" date="2020-08" db="EMBL/GenBank/DDBJ databases">
        <title>Multicomponent nature underlies the extraordinary mechanical properties of spider dragline silk.</title>
        <authorList>
            <person name="Kono N."/>
            <person name="Nakamura H."/>
            <person name="Mori M."/>
            <person name="Yoshida Y."/>
            <person name="Ohtoshi R."/>
            <person name="Malay A.D."/>
            <person name="Moran D.A.P."/>
            <person name="Tomita M."/>
            <person name="Numata K."/>
            <person name="Arakawa K."/>
        </authorList>
    </citation>
    <scope>NUCLEOTIDE SEQUENCE</scope>
</reference>
<sequence length="72" mass="7613">SIILAPLTILIQNRILLGQPIEILPSAVEQLVGCDFLISISSTQNIVKSRPRPALSLLSAAANGKPVHDSVT</sequence>
<protein>
    <submittedName>
        <fullName evidence="1">Uncharacterized protein</fullName>
    </submittedName>
</protein>